<sequence>MNQGDGRSSYRSQGRVYSPPLGKTPKHGCQGKSHHCHGREDSPLYREHTRNTGVGERSHHFQGRGDSSFYGETP</sequence>
<evidence type="ECO:0000313" key="3">
    <source>
        <dbReference type="EMBL" id="VTJ82530.1"/>
    </source>
</evidence>
<feature type="compositionally biased region" description="Polar residues" evidence="1">
    <location>
        <begin position="1"/>
        <end position="12"/>
    </location>
</feature>
<organism evidence="3 4">
    <name type="scientific">Marmota monax</name>
    <name type="common">Woodchuck</name>
    <dbReference type="NCBI Taxonomy" id="9995"/>
    <lineage>
        <taxon>Eukaryota</taxon>
        <taxon>Metazoa</taxon>
        <taxon>Chordata</taxon>
        <taxon>Craniata</taxon>
        <taxon>Vertebrata</taxon>
        <taxon>Euteleostomi</taxon>
        <taxon>Mammalia</taxon>
        <taxon>Eutheria</taxon>
        <taxon>Euarchontoglires</taxon>
        <taxon>Glires</taxon>
        <taxon>Rodentia</taxon>
        <taxon>Sciuromorpha</taxon>
        <taxon>Sciuridae</taxon>
        <taxon>Xerinae</taxon>
        <taxon>Marmotini</taxon>
        <taxon>Marmota</taxon>
    </lineage>
</organism>
<feature type="region of interest" description="Disordered" evidence="1">
    <location>
        <begin position="1"/>
        <end position="74"/>
    </location>
</feature>
<reference evidence="2" key="2">
    <citation type="submission" date="2020-08" db="EMBL/GenBank/DDBJ databases">
        <authorList>
            <person name="Shumante A."/>
            <person name="Zimin A.V."/>
            <person name="Puiu D."/>
            <person name="Salzberg S.L."/>
        </authorList>
    </citation>
    <scope>NUCLEOTIDE SEQUENCE</scope>
    <source>
        <strain evidence="2">WC2-LM</strain>
        <tissue evidence="2">Liver</tissue>
    </source>
</reference>
<feature type="compositionally biased region" description="Basic and acidic residues" evidence="1">
    <location>
        <begin position="38"/>
        <end position="50"/>
    </location>
</feature>
<accession>A0A5E4CMG0</accession>
<reference evidence="3 4" key="1">
    <citation type="submission" date="2019-04" db="EMBL/GenBank/DDBJ databases">
        <authorList>
            <person name="Alioto T."/>
            <person name="Alioto T."/>
        </authorList>
    </citation>
    <scope>NUCLEOTIDE SEQUENCE [LARGE SCALE GENOMIC DNA]</scope>
</reference>
<evidence type="ECO:0000313" key="4">
    <source>
        <dbReference type="Proteomes" id="UP000335636"/>
    </source>
</evidence>
<name>A0A5E4CMG0_MARMO</name>
<evidence type="ECO:0000313" key="2">
    <source>
        <dbReference type="EMBL" id="KAF7464792.1"/>
    </source>
</evidence>
<dbReference type="AlphaFoldDB" id="A0A5E4CMG0"/>
<dbReference type="Proteomes" id="UP000662637">
    <property type="component" value="Unassembled WGS sequence"/>
</dbReference>
<dbReference type="EMBL" id="CABDUW010001548">
    <property type="protein sequence ID" value="VTJ82530.1"/>
    <property type="molecule type" value="Genomic_DNA"/>
</dbReference>
<dbReference type="Proteomes" id="UP000335636">
    <property type="component" value="Unassembled WGS sequence"/>
</dbReference>
<dbReference type="EMBL" id="WJEC01007989">
    <property type="protein sequence ID" value="KAF7464792.1"/>
    <property type="molecule type" value="Genomic_DNA"/>
</dbReference>
<evidence type="ECO:0000256" key="1">
    <source>
        <dbReference type="SAM" id="MobiDB-lite"/>
    </source>
</evidence>
<gene>
    <name evidence="2" type="ORF">GHT09_005679</name>
    <name evidence="3" type="ORF">MONAX_5E046573</name>
</gene>
<protein>
    <submittedName>
        <fullName evidence="3">Uncharacterized protein</fullName>
    </submittedName>
</protein>
<proteinExistence type="predicted"/>
<keyword evidence="4" id="KW-1185">Reference proteome</keyword>